<proteinExistence type="predicted"/>
<dbReference type="EMBL" id="QURR01000006">
    <property type="protein sequence ID" value="RGE45961.1"/>
    <property type="molecule type" value="Genomic_DNA"/>
</dbReference>
<name>A0A373FP67_COMTE</name>
<comment type="caution">
    <text evidence="1">The sequence shown here is derived from an EMBL/GenBank/DDBJ whole genome shotgun (WGS) entry which is preliminary data.</text>
</comment>
<dbReference type="SUPFAM" id="SSF46785">
    <property type="entry name" value="Winged helix' DNA-binding domain"/>
    <property type="match status" value="1"/>
</dbReference>
<reference evidence="1 2" key="1">
    <citation type="submission" date="2018-08" db="EMBL/GenBank/DDBJ databases">
        <title>Comamonas testosteroni strain SWCO2.</title>
        <authorList>
            <person name="Jiang N."/>
            <person name="Zhang X.Z."/>
        </authorList>
    </citation>
    <scope>NUCLEOTIDE SEQUENCE [LARGE SCALE GENOMIC DNA]</scope>
    <source>
        <strain evidence="1 2">SWCO2</strain>
    </source>
</reference>
<evidence type="ECO:0008006" key="3">
    <source>
        <dbReference type="Google" id="ProtNLM"/>
    </source>
</evidence>
<dbReference type="AlphaFoldDB" id="A0A373FP67"/>
<organism evidence="1 2">
    <name type="scientific">Comamonas testosteroni</name>
    <name type="common">Pseudomonas testosteroni</name>
    <dbReference type="NCBI Taxonomy" id="285"/>
    <lineage>
        <taxon>Bacteria</taxon>
        <taxon>Pseudomonadati</taxon>
        <taxon>Pseudomonadota</taxon>
        <taxon>Betaproteobacteria</taxon>
        <taxon>Burkholderiales</taxon>
        <taxon>Comamonadaceae</taxon>
        <taxon>Comamonas</taxon>
    </lineage>
</organism>
<dbReference type="InterPro" id="IPR036388">
    <property type="entry name" value="WH-like_DNA-bd_sf"/>
</dbReference>
<dbReference type="OrthoDB" id="6117444at2"/>
<keyword evidence="2" id="KW-1185">Reference proteome</keyword>
<dbReference type="Proteomes" id="UP000261948">
    <property type="component" value="Unassembled WGS sequence"/>
</dbReference>
<protein>
    <recommendedName>
        <fullName evidence="3">HTH iclR-type domain-containing protein</fullName>
    </recommendedName>
</protein>
<sequence length="155" mass="17490">MQDFSTMTQGQQFQAQRHRISFAMSNFTLPLLRGVYQAFGGDMLQCIVLGEIAEHNAGRWLAREDNDPQALEDLERHPEVLRPCNALSIAEATGIPRETVRRKVLTLIENGMVYRAENGQLFVHPSVPDKFESMTQAMVPALLEAAQRIQARLEP</sequence>
<dbReference type="InterPro" id="IPR036390">
    <property type="entry name" value="WH_DNA-bd_sf"/>
</dbReference>
<gene>
    <name evidence="1" type="ORF">DZC30_06720</name>
</gene>
<evidence type="ECO:0000313" key="1">
    <source>
        <dbReference type="EMBL" id="RGE45961.1"/>
    </source>
</evidence>
<accession>A0A373FP67</accession>
<dbReference type="Gene3D" id="1.10.10.10">
    <property type="entry name" value="Winged helix-like DNA-binding domain superfamily/Winged helix DNA-binding domain"/>
    <property type="match status" value="1"/>
</dbReference>
<evidence type="ECO:0000313" key="2">
    <source>
        <dbReference type="Proteomes" id="UP000261948"/>
    </source>
</evidence>